<dbReference type="RefSeq" id="WP_359771293.1">
    <property type="nucleotide sequence ID" value="NZ_JBEYRR010000001.1"/>
</dbReference>
<dbReference type="GO" id="GO:0008168">
    <property type="term" value="F:methyltransferase activity"/>
    <property type="evidence" value="ECO:0007669"/>
    <property type="project" value="UniProtKB-KW"/>
</dbReference>
<sequence length="229" mass="23885">MTTSHSSTPASAPASAAGTSTEASEDAQQFWEKRYRGGTQPGRGRPNAVFAGLVAGLPAGAALDLGCGPGGDTLWLAGRGWTVTAVDISPTALAGVRADADAAGLEDRVRTEHHDLSVSFPEGRFDLVSAQFLQTPLAFPRRRVLRRAAEAVAPGGLLLIVEHASVPPWGRAAHPDLELPTAAETLTGLALAEGEWTVEIAETRHREATGPDGETATVDDNVIAARRRA</sequence>
<gene>
    <name evidence="3" type="ORF">AB0887_09355</name>
</gene>
<dbReference type="Proteomes" id="UP001553843">
    <property type="component" value="Unassembled WGS sequence"/>
</dbReference>
<feature type="region of interest" description="Disordered" evidence="1">
    <location>
        <begin position="1"/>
        <end position="27"/>
    </location>
</feature>
<protein>
    <submittedName>
        <fullName evidence="3">Class I SAM-dependent methyltransferase</fullName>
        <ecNumber evidence="3">2.1.-.-</ecNumber>
    </submittedName>
</protein>
<comment type="caution">
    <text evidence="3">The sequence shown here is derived from an EMBL/GenBank/DDBJ whole genome shotgun (WGS) entry which is preliminary data.</text>
</comment>
<name>A0ABV3LRT2_9ACTN</name>
<accession>A0ABV3LRT2</accession>
<dbReference type="PANTHER" id="PTHR42912">
    <property type="entry name" value="METHYLTRANSFERASE"/>
    <property type="match status" value="1"/>
</dbReference>
<dbReference type="EC" id="2.1.-.-" evidence="3"/>
<evidence type="ECO:0000313" key="4">
    <source>
        <dbReference type="Proteomes" id="UP001553843"/>
    </source>
</evidence>
<evidence type="ECO:0000313" key="3">
    <source>
        <dbReference type="EMBL" id="MEW2362154.1"/>
    </source>
</evidence>
<organism evidence="3 4">
    <name type="scientific">Streptomyces huasconensis</name>
    <dbReference type="NCBI Taxonomy" id="1854574"/>
    <lineage>
        <taxon>Bacteria</taxon>
        <taxon>Bacillati</taxon>
        <taxon>Actinomycetota</taxon>
        <taxon>Actinomycetes</taxon>
        <taxon>Kitasatosporales</taxon>
        <taxon>Streptomycetaceae</taxon>
        <taxon>Streptomyces</taxon>
    </lineage>
</organism>
<evidence type="ECO:0000256" key="1">
    <source>
        <dbReference type="SAM" id="MobiDB-lite"/>
    </source>
</evidence>
<keyword evidence="3" id="KW-0808">Transferase</keyword>
<dbReference type="GO" id="GO:0032259">
    <property type="term" value="P:methylation"/>
    <property type="evidence" value="ECO:0007669"/>
    <property type="project" value="UniProtKB-KW"/>
</dbReference>
<feature type="domain" description="Methyltransferase" evidence="2">
    <location>
        <begin position="63"/>
        <end position="156"/>
    </location>
</feature>
<proteinExistence type="predicted"/>
<dbReference type="InterPro" id="IPR029063">
    <property type="entry name" value="SAM-dependent_MTases_sf"/>
</dbReference>
<evidence type="ECO:0000259" key="2">
    <source>
        <dbReference type="Pfam" id="PF13649"/>
    </source>
</evidence>
<keyword evidence="3" id="KW-0489">Methyltransferase</keyword>
<keyword evidence="4" id="KW-1185">Reference proteome</keyword>
<reference evidence="3 4" key="1">
    <citation type="submission" date="2024-06" db="EMBL/GenBank/DDBJ databases">
        <title>The Natural Products Discovery Center: Release of the First 8490 Sequenced Strains for Exploring Actinobacteria Biosynthetic Diversity.</title>
        <authorList>
            <person name="Kalkreuter E."/>
            <person name="Kautsar S.A."/>
            <person name="Yang D."/>
            <person name="Bader C.D."/>
            <person name="Teijaro C.N."/>
            <person name="Fluegel L."/>
            <person name="Davis C.M."/>
            <person name="Simpson J.R."/>
            <person name="Lauterbach L."/>
            <person name="Steele A.D."/>
            <person name="Gui C."/>
            <person name="Meng S."/>
            <person name="Li G."/>
            <person name="Viehrig K."/>
            <person name="Ye F."/>
            <person name="Su P."/>
            <person name="Kiefer A.F."/>
            <person name="Nichols A."/>
            <person name="Cepeda A.J."/>
            <person name="Yan W."/>
            <person name="Fan B."/>
            <person name="Jiang Y."/>
            <person name="Adhikari A."/>
            <person name="Zheng C.-J."/>
            <person name="Schuster L."/>
            <person name="Cowan T.M."/>
            <person name="Smanski M.J."/>
            <person name="Chevrette M.G."/>
            <person name="De Carvalho L.P.S."/>
            <person name="Shen B."/>
        </authorList>
    </citation>
    <scope>NUCLEOTIDE SEQUENCE [LARGE SCALE GENOMIC DNA]</scope>
    <source>
        <strain evidence="3 4">NPDC047833</strain>
    </source>
</reference>
<dbReference type="Pfam" id="PF13649">
    <property type="entry name" value="Methyltransf_25"/>
    <property type="match status" value="1"/>
</dbReference>
<dbReference type="InterPro" id="IPR041698">
    <property type="entry name" value="Methyltransf_25"/>
</dbReference>
<dbReference type="InterPro" id="IPR050508">
    <property type="entry name" value="Methyltransf_Superfamily"/>
</dbReference>
<dbReference type="CDD" id="cd02440">
    <property type="entry name" value="AdoMet_MTases"/>
    <property type="match status" value="1"/>
</dbReference>
<feature type="compositionally biased region" description="Low complexity" evidence="1">
    <location>
        <begin position="1"/>
        <end position="22"/>
    </location>
</feature>
<dbReference type="EMBL" id="JBEYRS010000003">
    <property type="protein sequence ID" value="MEW2362154.1"/>
    <property type="molecule type" value="Genomic_DNA"/>
</dbReference>
<dbReference type="Gene3D" id="3.40.50.150">
    <property type="entry name" value="Vaccinia Virus protein VP39"/>
    <property type="match status" value="1"/>
</dbReference>
<dbReference type="SUPFAM" id="SSF53335">
    <property type="entry name" value="S-adenosyl-L-methionine-dependent methyltransferases"/>
    <property type="match status" value="1"/>
</dbReference>